<dbReference type="EMBL" id="BJXV01000003">
    <property type="protein sequence ID" value="GEN27173.1"/>
    <property type="molecule type" value="Genomic_DNA"/>
</dbReference>
<gene>
    <name evidence="1" type="ORF">HVA01_08190</name>
</gene>
<comment type="caution">
    <text evidence="1">The sequence shown here is derived from an EMBL/GenBank/DDBJ whole genome shotgun (WGS) entry which is preliminary data.</text>
</comment>
<organism evidence="1 2">
    <name type="scientific">Halovibrio variabilis</name>
    <dbReference type="NCBI Taxonomy" id="31910"/>
    <lineage>
        <taxon>Bacteria</taxon>
        <taxon>Pseudomonadati</taxon>
        <taxon>Pseudomonadota</taxon>
        <taxon>Gammaproteobacteria</taxon>
        <taxon>Oceanospirillales</taxon>
        <taxon>Halomonadaceae</taxon>
        <taxon>Halovibrio</taxon>
    </lineage>
</organism>
<dbReference type="RefSeq" id="WP_146873266.1">
    <property type="nucleotide sequence ID" value="NZ_BJXV01000003.1"/>
</dbReference>
<evidence type="ECO:0000313" key="1">
    <source>
        <dbReference type="EMBL" id="GEN27173.1"/>
    </source>
</evidence>
<keyword evidence="2" id="KW-1185">Reference proteome</keyword>
<name>A0A511UNW2_9GAMM</name>
<evidence type="ECO:0000313" key="2">
    <source>
        <dbReference type="Proteomes" id="UP000321303"/>
    </source>
</evidence>
<protein>
    <submittedName>
        <fullName evidence="1">Uncharacterized protein</fullName>
    </submittedName>
</protein>
<dbReference type="AlphaFoldDB" id="A0A511UNW2"/>
<sequence length="125" mass="13688">MNDNAIALRQLLLSAPRETLPMTYQQVASTLGLTPPRTIAQVTQALEQLMHADAAQHQPFIAALVVSRRGEQLPAAGFFELAVALGRFPKDPALHAEAYQCEFQRALSVRDDSVPDESVRGKAQH</sequence>
<proteinExistence type="predicted"/>
<reference evidence="1 2" key="1">
    <citation type="submission" date="2019-07" db="EMBL/GenBank/DDBJ databases">
        <title>Whole genome shotgun sequence of Halomonas variabilis NBRC 102410.</title>
        <authorList>
            <person name="Hosoyama A."/>
            <person name="Uohara A."/>
            <person name="Ohji S."/>
            <person name="Ichikawa N."/>
        </authorList>
    </citation>
    <scope>NUCLEOTIDE SEQUENCE [LARGE SCALE GENOMIC DNA]</scope>
    <source>
        <strain evidence="1 2">NBRC 102410</strain>
    </source>
</reference>
<accession>A0A511UNW2</accession>
<dbReference type="OrthoDB" id="14198at2"/>
<dbReference type="Proteomes" id="UP000321303">
    <property type="component" value="Unassembled WGS sequence"/>
</dbReference>